<keyword evidence="3" id="KW-1185">Reference proteome</keyword>
<evidence type="ECO:0000313" key="3">
    <source>
        <dbReference type="Proteomes" id="UP001236663"/>
    </source>
</evidence>
<dbReference type="SUPFAM" id="SSF48452">
    <property type="entry name" value="TPR-like"/>
    <property type="match status" value="1"/>
</dbReference>
<organism evidence="2 3">
    <name type="scientific">Cyclobacterium jeungdonense</name>
    <dbReference type="NCBI Taxonomy" id="708087"/>
    <lineage>
        <taxon>Bacteria</taxon>
        <taxon>Pseudomonadati</taxon>
        <taxon>Bacteroidota</taxon>
        <taxon>Cytophagia</taxon>
        <taxon>Cytophagales</taxon>
        <taxon>Cyclobacteriaceae</taxon>
        <taxon>Cyclobacterium</taxon>
    </lineage>
</organism>
<keyword evidence="1" id="KW-0812">Transmembrane</keyword>
<protein>
    <recommendedName>
        <fullName evidence="4">Zinc-finger domain-containing protein</fullName>
    </recommendedName>
</protein>
<dbReference type="Gene3D" id="1.25.40.10">
    <property type="entry name" value="Tetratricopeptide repeat domain"/>
    <property type="match status" value="1"/>
</dbReference>
<accession>A0ABT8CCG3</accession>
<keyword evidence="1" id="KW-0472">Membrane</keyword>
<sequence length="262" mass="30755">MENKYDDRILVNYLDGSLDPTEKQLVEQEMEKSDAIQERLDLMQFTIRAIKFKAYKSSVKEIQHDFLQHRIENKSFTSVSTPKLEGKVRSMQFWIKIAASLLFLCSLGYVLWLFQADGEQLYETNFISYEIALDRGAGLQENQLESLYINGEFYQMFQVSEETNLEEFNSFELLLLGTAALELNNPAEAMRYLQKIDSDNIQNQSDDYQDEVDFFMAMAYLKQGAYEQALHLVTKMRSDEQHKYHSNFSWSEEISIRLQQML</sequence>
<name>A0ABT8CCG3_9BACT</name>
<dbReference type="Proteomes" id="UP001236663">
    <property type="component" value="Unassembled WGS sequence"/>
</dbReference>
<keyword evidence="1" id="KW-1133">Transmembrane helix</keyword>
<gene>
    <name evidence="2" type="ORF">QWZ15_16170</name>
</gene>
<dbReference type="RefSeq" id="WP_163386267.1">
    <property type="nucleotide sequence ID" value="NZ_JAUFQS010000026.1"/>
</dbReference>
<feature type="transmembrane region" description="Helical" evidence="1">
    <location>
        <begin position="93"/>
        <end position="114"/>
    </location>
</feature>
<comment type="caution">
    <text evidence="2">The sequence shown here is derived from an EMBL/GenBank/DDBJ whole genome shotgun (WGS) entry which is preliminary data.</text>
</comment>
<evidence type="ECO:0000256" key="1">
    <source>
        <dbReference type="SAM" id="Phobius"/>
    </source>
</evidence>
<dbReference type="InterPro" id="IPR011990">
    <property type="entry name" value="TPR-like_helical_dom_sf"/>
</dbReference>
<evidence type="ECO:0000313" key="2">
    <source>
        <dbReference type="EMBL" id="MDN3689371.1"/>
    </source>
</evidence>
<proteinExistence type="predicted"/>
<evidence type="ECO:0008006" key="4">
    <source>
        <dbReference type="Google" id="ProtNLM"/>
    </source>
</evidence>
<reference evidence="3" key="1">
    <citation type="journal article" date="2019" name="Int. J. Syst. Evol. Microbiol.">
        <title>The Global Catalogue of Microorganisms (GCM) 10K type strain sequencing project: providing services to taxonomists for standard genome sequencing and annotation.</title>
        <authorList>
            <consortium name="The Broad Institute Genomics Platform"/>
            <consortium name="The Broad Institute Genome Sequencing Center for Infectious Disease"/>
            <person name="Wu L."/>
            <person name="Ma J."/>
        </authorList>
    </citation>
    <scope>NUCLEOTIDE SEQUENCE [LARGE SCALE GENOMIC DNA]</scope>
    <source>
        <strain evidence="3">CECT 7706</strain>
    </source>
</reference>
<dbReference type="EMBL" id="JAUFQS010000026">
    <property type="protein sequence ID" value="MDN3689371.1"/>
    <property type="molecule type" value="Genomic_DNA"/>
</dbReference>